<feature type="modified residue" description="N6-(pyridoxal phosphate)lysine" evidence="5">
    <location>
        <position position="213"/>
    </location>
</feature>
<evidence type="ECO:0000259" key="6">
    <source>
        <dbReference type="Pfam" id="PF00266"/>
    </source>
</evidence>
<feature type="domain" description="Aminotransferase class V" evidence="6">
    <location>
        <begin position="52"/>
        <end position="302"/>
    </location>
</feature>
<evidence type="ECO:0000256" key="3">
    <source>
        <dbReference type="ARBA" id="ARBA00022898"/>
    </source>
</evidence>
<dbReference type="InterPro" id="IPR015422">
    <property type="entry name" value="PyrdxlP-dep_Trfase_small"/>
</dbReference>
<evidence type="ECO:0000256" key="2">
    <source>
        <dbReference type="ARBA" id="ARBA00009236"/>
    </source>
</evidence>
<accession>A0A437JT78</accession>
<evidence type="ECO:0000313" key="7">
    <source>
        <dbReference type="EMBL" id="RVT50371.1"/>
    </source>
</evidence>
<keyword evidence="7" id="KW-0032">Aminotransferase</keyword>
<dbReference type="InterPro" id="IPR015421">
    <property type="entry name" value="PyrdxlP-dep_Trfase_major"/>
</dbReference>
<dbReference type="SUPFAM" id="SSF53383">
    <property type="entry name" value="PLP-dependent transferases"/>
    <property type="match status" value="1"/>
</dbReference>
<proteinExistence type="inferred from homology"/>
<name>A0A437JT78_9BURK</name>
<protein>
    <submittedName>
        <fullName evidence="7">Aminotransferase class V-fold PLP-dependent enzyme</fullName>
    </submittedName>
</protein>
<dbReference type="InterPro" id="IPR024169">
    <property type="entry name" value="SP_NH2Trfase/AEP_transaminase"/>
</dbReference>
<evidence type="ECO:0000256" key="1">
    <source>
        <dbReference type="ARBA" id="ARBA00001933"/>
    </source>
</evidence>
<dbReference type="GO" id="GO:0008453">
    <property type="term" value="F:alanine-glyoxylate transaminase activity"/>
    <property type="evidence" value="ECO:0007669"/>
    <property type="project" value="TreeGrafter"/>
</dbReference>
<dbReference type="EMBL" id="SACT01000005">
    <property type="protein sequence ID" value="RVT50371.1"/>
    <property type="molecule type" value="Genomic_DNA"/>
</dbReference>
<dbReference type="Gene3D" id="3.40.640.10">
    <property type="entry name" value="Type I PLP-dependent aspartate aminotransferase-like (Major domain)"/>
    <property type="match status" value="1"/>
</dbReference>
<dbReference type="PANTHER" id="PTHR21152:SF40">
    <property type="entry name" value="ALANINE--GLYOXYLATE AMINOTRANSFERASE"/>
    <property type="match status" value="1"/>
</dbReference>
<comment type="caution">
    <text evidence="7">The sequence shown here is derived from an EMBL/GenBank/DDBJ whole genome shotgun (WGS) entry which is preliminary data.</text>
</comment>
<dbReference type="InterPro" id="IPR000192">
    <property type="entry name" value="Aminotrans_V_dom"/>
</dbReference>
<dbReference type="GO" id="GO:0019265">
    <property type="term" value="P:glycine biosynthetic process, by transamination of glyoxylate"/>
    <property type="evidence" value="ECO:0007669"/>
    <property type="project" value="TreeGrafter"/>
</dbReference>
<reference evidence="7 8" key="1">
    <citation type="submission" date="2019-01" db="EMBL/GenBank/DDBJ databases">
        <authorList>
            <person name="Chen W.-M."/>
        </authorList>
    </citation>
    <scope>NUCLEOTIDE SEQUENCE [LARGE SCALE GENOMIC DNA]</scope>
    <source>
        <strain evidence="7 8">ICH-3</strain>
    </source>
</reference>
<keyword evidence="3 5" id="KW-0663">Pyridoxal phosphate</keyword>
<dbReference type="Pfam" id="PF00266">
    <property type="entry name" value="Aminotran_5"/>
    <property type="match status" value="1"/>
</dbReference>
<sequence>MLTLDHHPSGRHFLQIPGPSPVPDRILRAMSLPTIDHRGPEFGALGLKVLAGLKQVFQTEHPVVVYPASGTGAWEAALANVCSPGDQLLMVETGHFATLWKKLAERLGLQPEFITLPGTCAQTGLPNAWRHGVPAERIAERLKADTGHAIKAVCVVHNETSTGVTSDIAAVRRAIDAAGHPALLMVDSISGLASAEFRHDAWGVDVTVSGSQKGLMLPPGISFNALSPKALAAARTATLPKAFWAWDEIVEMNQSGYWPYTPNTNLLYGLHEALDMILGQGLDVIFARHQRWAAGVRAAVQAWGLPIQCADPAVYSPVLTGVVTPEGVDADALRKLIHTRFDLSLGTGLGKVKGRMFRIGHLGDCNDLTLMAALSGCEMGLKLAGVPLAGSGVAAAIAHFAAHPAPTAG</sequence>
<organism evidence="7 8">
    <name type="scientific">Rubrivivax albus</name>
    <dbReference type="NCBI Taxonomy" id="2499835"/>
    <lineage>
        <taxon>Bacteria</taxon>
        <taxon>Pseudomonadati</taxon>
        <taxon>Pseudomonadota</taxon>
        <taxon>Betaproteobacteria</taxon>
        <taxon>Burkholderiales</taxon>
        <taxon>Sphaerotilaceae</taxon>
        <taxon>Rubrivivax</taxon>
    </lineage>
</organism>
<evidence type="ECO:0000313" key="8">
    <source>
        <dbReference type="Proteomes" id="UP000288178"/>
    </source>
</evidence>
<gene>
    <name evidence="7" type="ORF">ENE75_15240</name>
</gene>
<comment type="similarity">
    <text evidence="2">Belongs to the class-V pyridoxal-phosphate-dependent aminotransferase family.</text>
</comment>
<evidence type="ECO:0000256" key="4">
    <source>
        <dbReference type="PIRSR" id="PIRSR000524-1"/>
    </source>
</evidence>
<dbReference type="RefSeq" id="WP_128199198.1">
    <property type="nucleotide sequence ID" value="NZ_SACT01000005.1"/>
</dbReference>
<dbReference type="AlphaFoldDB" id="A0A437JT78"/>
<feature type="binding site" evidence="4">
    <location>
        <position position="358"/>
    </location>
    <ligand>
        <name>substrate</name>
    </ligand>
</feature>
<dbReference type="Proteomes" id="UP000288178">
    <property type="component" value="Unassembled WGS sequence"/>
</dbReference>
<evidence type="ECO:0000256" key="5">
    <source>
        <dbReference type="PIRSR" id="PIRSR000524-50"/>
    </source>
</evidence>
<keyword evidence="7" id="KW-0808">Transferase</keyword>
<dbReference type="GO" id="GO:0004760">
    <property type="term" value="F:L-serine-pyruvate transaminase activity"/>
    <property type="evidence" value="ECO:0007669"/>
    <property type="project" value="TreeGrafter"/>
</dbReference>
<dbReference type="PIRSF" id="PIRSF000524">
    <property type="entry name" value="SPT"/>
    <property type="match status" value="1"/>
</dbReference>
<comment type="cofactor">
    <cofactor evidence="1 5">
        <name>pyridoxal 5'-phosphate</name>
        <dbReference type="ChEBI" id="CHEBI:597326"/>
    </cofactor>
</comment>
<dbReference type="FunFam" id="3.40.640.10:FF:000054">
    <property type="entry name" value="Serine--glyoxylate aminotransferase"/>
    <property type="match status" value="1"/>
</dbReference>
<dbReference type="Gene3D" id="3.90.1150.10">
    <property type="entry name" value="Aspartate Aminotransferase, domain 1"/>
    <property type="match status" value="1"/>
</dbReference>
<keyword evidence="8" id="KW-1185">Reference proteome</keyword>
<dbReference type="OrthoDB" id="9766472at2"/>
<dbReference type="FunFam" id="3.90.1150.10:FF:000031">
    <property type="entry name" value="Serine--glyoxylate aminotransferase"/>
    <property type="match status" value="1"/>
</dbReference>
<dbReference type="InterPro" id="IPR015424">
    <property type="entry name" value="PyrdxlP-dep_Trfase"/>
</dbReference>
<dbReference type="PANTHER" id="PTHR21152">
    <property type="entry name" value="AMINOTRANSFERASE CLASS V"/>
    <property type="match status" value="1"/>
</dbReference>